<feature type="region of interest" description="Disordered" evidence="1">
    <location>
        <begin position="43"/>
        <end position="79"/>
    </location>
</feature>
<sequence length="252" mass="27915">MNNGKLQAKQEKLKSLHCPSTQSFLFNSRDSLLRSQLCSLVSHSPAPNPEQSAKSPSFSSQHNSKCATPSLQNSDELGTPSQQQLFIDMSTELLRRGQSVRFRAPGLSMHPAIREGETITVAPISPFNIKRGDILLYIVGKKVIAHRVVGIEREKSDSSSHTSTQSKALNPQIIFTLRGDASAICDEPVEAEQVLGKVVSVERHGRSIDLYSRKARMLHIAYTLASHLKRLILSILRPWGQAPKTFKAKVRI</sequence>
<gene>
    <name evidence="2" type="ORF">LCGC14_1029990</name>
</gene>
<evidence type="ECO:0008006" key="3">
    <source>
        <dbReference type="Google" id="ProtNLM"/>
    </source>
</evidence>
<dbReference type="CDD" id="cd06462">
    <property type="entry name" value="Peptidase_S24_S26"/>
    <property type="match status" value="1"/>
</dbReference>
<comment type="caution">
    <text evidence="2">The sequence shown here is derived from an EMBL/GenBank/DDBJ whole genome shotgun (WGS) entry which is preliminary data.</text>
</comment>
<protein>
    <recommendedName>
        <fullName evidence="3">Peptidase S24/S26A/S26B/S26C domain-containing protein</fullName>
    </recommendedName>
</protein>
<dbReference type="EMBL" id="LAZR01004174">
    <property type="protein sequence ID" value="KKN11095.1"/>
    <property type="molecule type" value="Genomic_DNA"/>
</dbReference>
<feature type="compositionally biased region" description="Polar residues" evidence="1">
    <location>
        <begin position="49"/>
        <end position="79"/>
    </location>
</feature>
<accession>A0A0F9MUW4</accession>
<reference evidence="2" key="1">
    <citation type="journal article" date="2015" name="Nature">
        <title>Complex archaea that bridge the gap between prokaryotes and eukaryotes.</title>
        <authorList>
            <person name="Spang A."/>
            <person name="Saw J.H."/>
            <person name="Jorgensen S.L."/>
            <person name="Zaremba-Niedzwiedzka K."/>
            <person name="Martijn J."/>
            <person name="Lind A.E."/>
            <person name="van Eijk R."/>
            <person name="Schleper C."/>
            <person name="Guy L."/>
            <person name="Ettema T.J."/>
        </authorList>
    </citation>
    <scope>NUCLEOTIDE SEQUENCE</scope>
</reference>
<proteinExistence type="predicted"/>
<dbReference type="AlphaFoldDB" id="A0A0F9MUW4"/>
<organism evidence="2">
    <name type="scientific">marine sediment metagenome</name>
    <dbReference type="NCBI Taxonomy" id="412755"/>
    <lineage>
        <taxon>unclassified sequences</taxon>
        <taxon>metagenomes</taxon>
        <taxon>ecological metagenomes</taxon>
    </lineage>
</organism>
<dbReference type="Gene3D" id="2.10.109.10">
    <property type="entry name" value="Umud Fragment, subunit A"/>
    <property type="match status" value="1"/>
</dbReference>
<dbReference type="SUPFAM" id="SSF51306">
    <property type="entry name" value="LexA/Signal peptidase"/>
    <property type="match status" value="1"/>
</dbReference>
<evidence type="ECO:0000256" key="1">
    <source>
        <dbReference type="SAM" id="MobiDB-lite"/>
    </source>
</evidence>
<evidence type="ECO:0000313" key="2">
    <source>
        <dbReference type="EMBL" id="KKN11095.1"/>
    </source>
</evidence>
<dbReference type="InterPro" id="IPR036286">
    <property type="entry name" value="LexA/Signal_pep-like_sf"/>
</dbReference>
<name>A0A0F9MUW4_9ZZZZ</name>